<reference evidence="3 4" key="1">
    <citation type="submission" date="2009-11" db="EMBL/GenBank/DDBJ databases">
        <title>Annotation of Allomyces macrogynus ATCC 38327.</title>
        <authorList>
            <consortium name="The Broad Institute Genome Sequencing Platform"/>
            <person name="Russ C."/>
            <person name="Cuomo C."/>
            <person name="Burger G."/>
            <person name="Gray M.W."/>
            <person name="Holland P.W.H."/>
            <person name="King N."/>
            <person name="Lang F.B.F."/>
            <person name="Roger A.J."/>
            <person name="Ruiz-Trillo I."/>
            <person name="Young S.K."/>
            <person name="Zeng Q."/>
            <person name="Gargeya S."/>
            <person name="Fitzgerald M."/>
            <person name="Haas B."/>
            <person name="Abouelleil A."/>
            <person name="Alvarado L."/>
            <person name="Arachchi H.M."/>
            <person name="Berlin A."/>
            <person name="Chapman S.B."/>
            <person name="Gearin G."/>
            <person name="Goldberg J."/>
            <person name="Griggs A."/>
            <person name="Gujja S."/>
            <person name="Hansen M."/>
            <person name="Heiman D."/>
            <person name="Howarth C."/>
            <person name="Larimer J."/>
            <person name="Lui A."/>
            <person name="MacDonald P.J.P."/>
            <person name="McCowen C."/>
            <person name="Montmayeur A."/>
            <person name="Murphy C."/>
            <person name="Neiman D."/>
            <person name="Pearson M."/>
            <person name="Priest M."/>
            <person name="Roberts A."/>
            <person name="Saif S."/>
            <person name="Shea T."/>
            <person name="Sisk P."/>
            <person name="Stolte C."/>
            <person name="Sykes S."/>
            <person name="Wortman J."/>
            <person name="Nusbaum C."/>
            <person name="Birren B."/>
        </authorList>
    </citation>
    <scope>NUCLEOTIDE SEQUENCE [LARGE SCALE GENOMIC DNA]</scope>
    <source>
        <strain evidence="3 4">ATCC 38327</strain>
    </source>
</reference>
<feature type="compositionally biased region" description="Basic residues" evidence="1">
    <location>
        <begin position="167"/>
        <end position="176"/>
    </location>
</feature>
<sequence length="535" mass="56816">MESISLLDSSDDEIQQPAAAADPAGPRTIKSYSLLDSDDDDGLAPLLPVEAAPKPPVEAAAPAPGSRPGTPPSTTTAAKRSFSQANTPPSKAATPSLPLAGPAPSPSPARKRPRTSPRKSSAPPVASTPTSQDPAGSDSAVSRGASDDFGLGDGDDDDFLGPIVERKPRRRPKRARPPPVATEVVDLDDIFDQSDVVKAAPQAPTGKSQVSLGPSHLFMGHELASVEAPSDDDLDANDVAPPPIAGLDALLPPEPEMPKSQVHREVTPPPDSPIRQAPVYSAKLMAMGFRPSLVRHNSSGDNTRAATPITEPATAPVEGKRVTIELTPILAIDRVHATRGAPQSYDMVDSDLFQTLATQFAAAMRVDARDVVLLYKDAKVSYFSTPRTMNFRGFVTMDAVPNAQLYEAYKQWLVEKRRRPTMETPPVPGPAAPAGPTAAILSQPSEEAPVSGTPPAEGEKIKLKIRDKEGRELKVQIGTSRPLQVLVNAFRNKFDVSDTARFVLQDPDGEPLDLESTPEDADLCDDDMLTIKITG</sequence>
<feature type="domain" description="Rad60/SUMO-like" evidence="2">
    <location>
        <begin position="461"/>
        <end position="533"/>
    </location>
</feature>
<dbReference type="Proteomes" id="UP000054350">
    <property type="component" value="Unassembled WGS sequence"/>
</dbReference>
<evidence type="ECO:0000259" key="2">
    <source>
        <dbReference type="Pfam" id="PF11976"/>
    </source>
</evidence>
<dbReference type="OrthoDB" id="3365399at2759"/>
<keyword evidence="4" id="KW-1185">Reference proteome</keyword>
<dbReference type="InterPro" id="IPR022617">
    <property type="entry name" value="Rad60/SUMO-like_dom"/>
</dbReference>
<evidence type="ECO:0000313" key="3">
    <source>
        <dbReference type="EMBL" id="KNE65449.1"/>
    </source>
</evidence>
<name>A0A0L0SSX5_ALLM3</name>
<dbReference type="SUPFAM" id="SSF54236">
    <property type="entry name" value="Ubiquitin-like"/>
    <property type="match status" value="1"/>
</dbReference>
<accession>A0A0L0SSX5</accession>
<feature type="compositionally biased region" description="Low complexity" evidence="1">
    <location>
        <begin position="43"/>
        <end position="78"/>
    </location>
</feature>
<proteinExistence type="predicted"/>
<dbReference type="InterPro" id="IPR029071">
    <property type="entry name" value="Ubiquitin-like_domsf"/>
</dbReference>
<dbReference type="EMBL" id="GG745347">
    <property type="protein sequence ID" value="KNE65449.1"/>
    <property type="molecule type" value="Genomic_DNA"/>
</dbReference>
<dbReference type="VEuPathDB" id="FungiDB:AMAG_11075"/>
<reference evidence="4" key="2">
    <citation type="submission" date="2009-11" db="EMBL/GenBank/DDBJ databases">
        <title>The Genome Sequence of Allomyces macrogynus strain ATCC 38327.</title>
        <authorList>
            <consortium name="The Broad Institute Genome Sequencing Platform"/>
            <person name="Russ C."/>
            <person name="Cuomo C."/>
            <person name="Shea T."/>
            <person name="Young S.K."/>
            <person name="Zeng Q."/>
            <person name="Koehrsen M."/>
            <person name="Haas B."/>
            <person name="Borodovsky M."/>
            <person name="Guigo R."/>
            <person name="Alvarado L."/>
            <person name="Berlin A."/>
            <person name="Borenstein D."/>
            <person name="Chen Z."/>
            <person name="Engels R."/>
            <person name="Freedman E."/>
            <person name="Gellesch M."/>
            <person name="Goldberg J."/>
            <person name="Griggs A."/>
            <person name="Gujja S."/>
            <person name="Heiman D."/>
            <person name="Hepburn T."/>
            <person name="Howarth C."/>
            <person name="Jen D."/>
            <person name="Larson L."/>
            <person name="Lewis B."/>
            <person name="Mehta T."/>
            <person name="Park D."/>
            <person name="Pearson M."/>
            <person name="Roberts A."/>
            <person name="Saif S."/>
            <person name="Shenoy N."/>
            <person name="Sisk P."/>
            <person name="Stolte C."/>
            <person name="Sykes S."/>
            <person name="Walk T."/>
            <person name="White J."/>
            <person name="Yandava C."/>
            <person name="Burger G."/>
            <person name="Gray M.W."/>
            <person name="Holland P.W.H."/>
            <person name="King N."/>
            <person name="Lang F.B.F."/>
            <person name="Roger A.J."/>
            <person name="Ruiz-Trillo I."/>
            <person name="Lander E."/>
            <person name="Nusbaum C."/>
        </authorList>
    </citation>
    <scope>NUCLEOTIDE SEQUENCE [LARGE SCALE GENOMIC DNA]</scope>
    <source>
        <strain evidence="4">ATCC 38327</strain>
    </source>
</reference>
<evidence type="ECO:0000313" key="4">
    <source>
        <dbReference type="Proteomes" id="UP000054350"/>
    </source>
</evidence>
<feature type="region of interest" description="Disordered" evidence="1">
    <location>
        <begin position="1"/>
        <end position="187"/>
    </location>
</feature>
<dbReference type="Gene3D" id="3.10.20.90">
    <property type="entry name" value="Phosphatidylinositol 3-kinase Catalytic Subunit, Chain A, domain 1"/>
    <property type="match status" value="1"/>
</dbReference>
<feature type="compositionally biased region" description="Low complexity" evidence="1">
    <location>
        <begin position="118"/>
        <end position="131"/>
    </location>
</feature>
<dbReference type="AlphaFoldDB" id="A0A0L0SSX5"/>
<organism evidence="3 4">
    <name type="scientific">Allomyces macrogynus (strain ATCC 38327)</name>
    <name type="common">Allomyces javanicus var. macrogynus</name>
    <dbReference type="NCBI Taxonomy" id="578462"/>
    <lineage>
        <taxon>Eukaryota</taxon>
        <taxon>Fungi</taxon>
        <taxon>Fungi incertae sedis</taxon>
        <taxon>Blastocladiomycota</taxon>
        <taxon>Blastocladiomycetes</taxon>
        <taxon>Blastocladiales</taxon>
        <taxon>Blastocladiaceae</taxon>
        <taxon>Allomyces</taxon>
    </lineage>
</organism>
<dbReference type="Pfam" id="PF11976">
    <property type="entry name" value="Rad60-SLD"/>
    <property type="match status" value="1"/>
</dbReference>
<evidence type="ECO:0000256" key="1">
    <source>
        <dbReference type="SAM" id="MobiDB-lite"/>
    </source>
</evidence>
<gene>
    <name evidence="3" type="ORF">AMAG_11075</name>
</gene>
<dbReference type="CDD" id="cd17080">
    <property type="entry name" value="Ubl_SLD2_Esc2_like"/>
    <property type="match status" value="1"/>
</dbReference>
<feature type="compositionally biased region" description="Low complexity" evidence="1">
    <location>
        <begin position="15"/>
        <end position="26"/>
    </location>
</feature>
<protein>
    <recommendedName>
        <fullName evidence="2">Rad60/SUMO-like domain-containing protein</fullName>
    </recommendedName>
</protein>